<dbReference type="EMBL" id="JAJNDC010000002">
    <property type="protein sequence ID" value="MCW9712874.1"/>
    <property type="molecule type" value="Genomic_DNA"/>
</dbReference>
<gene>
    <name evidence="6" type="ORF">LQ318_08150</name>
</gene>
<feature type="short sequence motif" description="DGA/G" evidence="4">
    <location>
        <begin position="176"/>
        <end position="178"/>
    </location>
</feature>
<dbReference type="Gene3D" id="3.40.1090.10">
    <property type="entry name" value="Cytosolic phospholipase A2 catalytic domain"/>
    <property type="match status" value="2"/>
</dbReference>
<dbReference type="InterPro" id="IPR002641">
    <property type="entry name" value="PNPLA_dom"/>
</dbReference>
<feature type="active site" description="Proton acceptor" evidence="4">
    <location>
        <position position="176"/>
    </location>
</feature>
<comment type="caution">
    <text evidence="6">The sequence shown here is derived from an EMBL/GenBank/DDBJ whole genome shotgun (WGS) entry which is preliminary data.</text>
</comment>
<keyword evidence="1 4" id="KW-0378">Hydrolase</keyword>
<dbReference type="PANTHER" id="PTHR14226:SF29">
    <property type="entry name" value="NEUROPATHY TARGET ESTERASE SWS"/>
    <property type="match status" value="1"/>
</dbReference>
<dbReference type="SUPFAM" id="SSF52151">
    <property type="entry name" value="FabD/lysophospholipase-like"/>
    <property type="match status" value="1"/>
</dbReference>
<evidence type="ECO:0000313" key="7">
    <source>
        <dbReference type="Proteomes" id="UP001207337"/>
    </source>
</evidence>
<dbReference type="Pfam" id="PF01734">
    <property type="entry name" value="Patatin"/>
    <property type="match status" value="1"/>
</dbReference>
<feature type="domain" description="PNPLA" evidence="5">
    <location>
        <begin position="10"/>
        <end position="189"/>
    </location>
</feature>
<proteinExistence type="predicted"/>
<keyword evidence="2 4" id="KW-0442">Lipid degradation</keyword>
<name>A0ABT3PYE3_9BACT</name>
<evidence type="ECO:0000256" key="4">
    <source>
        <dbReference type="PROSITE-ProRule" id="PRU01161"/>
    </source>
</evidence>
<sequence length="313" mass="34983">MSDRNQQIALVLSGGGAKGAFQVGALEIFFDQDYEFDVISGVSVGALNGAMIATQQFSELQQLWQSVSKSDILRTRPIAGIIKQFALYKIGISSPPRGIHDHKPLKRLLSSYLIGQKVHTPFHFGFVTLENGNYVKATVQRGDHRIDEDDILRILASSAIPVQFDPVDFYNQTLVDGGIRNISPIAQVLPYNPDEIVIMPTEPLDRQQNKVKVNDILRIAKRSIDVMLEEIFKEDIERFVQINRLVGQAAKQDASLQKPNGTPYKYIESNIVAPQKPLGDSLDFSEDMIDKRYEAGKERARQVLELSNKNGSS</sequence>
<feature type="short sequence motif" description="GXSXG" evidence="4">
    <location>
        <begin position="41"/>
        <end position="45"/>
    </location>
</feature>
<keyword evidence="3 4" id="KW-0443">Lipid metabolism</keyword>
<organism evidence="6 7">
    <name type="scientific">Fodinibius salicampi</name>
    <dbReference type="NCBI Taxonomy" id="1920655"/>
    <lineage>
        <taxon>Bacteria</taxon>
        <taxon>Pseudomonadati</taxon>
        <taxon>Balneolota</taxon>
        <taxon>Balneolia</taxon>
        <taxon>Balneolales</taxon>
        <taxon>Balneolaceae</taxon>
        <taxon>Fodinibius</taxon>
    </lineage>
</organism>
<accession>A0ABT3PYE3</accession>
<feature type="short sequence motif" description="GXGXXG" evidence="4">
    <location>
        <begin position="14"/>
        <end position="19"/>
    </location>
</feature>
<reference evidence="6 7" key="1">
    <citation type="submission" date="2021-11" db="EMBL/GenBank/DDBJ databases">
        <title>Aliifidinibius sp. nov., a new bacterium isolated from saline soil.</title>
        <authorList>
            <person name="Galisteo C."/>
            <person name="De La Haba R."/>
            <person name="Sanchez-Porro C."/>
            <person name="Ventosa A."/>
        </authorList>
    </citation>
    <scope>NUCLEOTIDE SEQUENCE [LARGE SCALE GENOMIC DNA]</scope>
    <source>
        <strain evidence="6 7">KACC 190600</strain>
    </source>
</reference>
<evidence type="ECO:0000256" key="3">
    <source>
        <dbReference type="ARBA" id="ARBA00023098"/>
    </source>
</evidence>
<dbReference type="Proteomes" id="UP001207337">
    <property type="component" value="Unassembled WGS sequence"/>
</dbReference>
<protein>
    <submittedName>
        <fullName evidence="6">Patatin-like phospholipase family protein</fullName>
    </submittedName>
</protein>
<evidence type="ECO:0000313" key="6">
    <source>
        <dbReference type="EMBL" id="MCW9712874.1"/>
    </source>
</evidence>
<dbReference type="PANTHER" id="PTHR14226">
    <property type="entry name" value="NEUROPATHY TARGET ESTERASE/SWISS CHEESE D.MELANOGASTER"/>
    <property type="match status" value="1"/>
</dbReference>
<evidence type="ECO:0000256" key="2">
    <source>
        <dbReference type="ARBA" id="ARBA00022963"/>
    </source>
</evidence>
<feature type="active site" description="Nucleophile" evidence="4">
    <location>
        <position position="43"/>
    </location>
</feature>
<dbReference type="InterPro" id="IPR050301">
    <property type="entry name" value="NTE"/>
</dbReference>
<dbReference type="RefSeq" id="WP_265789182.1">
    <property type="nucleotide sequence ID" value="NZ_BAABRS010000002.1"/>
</dbReference>
<evidence type="ECO:0000259" key="5">
    <source>
        <dbReference type="PROSITE" id="PS51635"/>
    </source>
</evidence>
<dbReference type="PROSITE" id="PS51635">
    <property type="entry name" value="PNPLA"/>
    <property type="match status" value="1"/>
</dbReference>
<evidence type="ECO:0000256" key="1">
    <source>
        <dbReference type="ARBA" id="ARBA00022801"/>
    </source>
</evidence>
<dbReference type="InterPro" id="IPR016035">
    <property type="entry name" value="Acyl_Trfase/lysoPLipase"/>
</dbReference>
<keyword evidence="7" id="KW-1185">Reference proteome</keyword>